<comment type="caution">
    <text evidence="2">The sequence shown here is derived from an EMBL/GenBank/DDBJ whole genome shotgun (WGS) entry which is preliminary data.</text>
</comment>
<dbReference type="EMBL" id="VLTK01000017">
    <property type="protein sequence ID" value="TSI12453.1"/>
    <property type="molecule type" value="Genomic_DNA"/>
</dbReference>
<gene>
    <name evidence="2" type="ORF">FO013_20185</name>
</gene>
<proteinExistence type="predicted"/>
<accession>A0A556C4Q5</accession>
<dbReference type="GO" id="GO:0006749">
    <property type="term" value="P:glutathione metabolic process"/>
    <property type="evidence" value="ECO:0007669"/>
    <property type="project" value="TreeGrafter"/>
</dbReference>
<dbReference type="InterPro" id="IPR003692">
    <property type="entry name" value="Hydantoinase_B"/>
</dbReference>
<dbReference type="Proteomes" id="UP000316406">
    <property type="component" value="Unassembled WGS sequence"/>
</dbReference>
<feature type="domain" description="Hydantoinase B/oxoprolinase" evidence="1">
    <location>
        <begin position="16"/>
        <end position="567"/>
    </location>
</feature>
<dbReference type="GO" id="GO:0017168">
    <property type="term" value="F:5-oxoprolinase (ATP-hydrolyzing) activity"/>
    <property type="evidence" value="ECO:0007669"/>
    <property type="project" value="TreeGrafter"/>
</dbReference>
<name>A0A556C4Q5_BREAU</name>
<sequence>MSTTTNPRTDTSAAVDPITFEVIRNRLSAITEEQAITLKAVSGSPVVTDATDFNVGTYLSDGEIVTMGPQVLFHSGSMANVVRNIVADCSDNPGINEGDMFILNNPYKGALHQQDVSIVAPVFYHGDRVAWVGCCAHQIDMGGLNFGSWGIGATLVQQEAVLMSGVRIVESGGIRDDIWNMVLGMTRMPLAVGLDLKAMVAANNVASMRLIELFDRYSLDVVQNVMHLDIKHSEEQLRDQLRLLPDGVYRGLDYIEHDGHTNKLYDLRVEVRKTGDRLVFDFTGTSEQAPGFINCTWAGMLAGVFAAILPTLAPTLRWNEGLLRVIEIEAPESIVCNASFPAPVSAATISTTWVVTNIVVQALSRLAATSSDTLADATAVTKGSMSAFVINGANRDGSPYGNFLLDSTAGGGGAYNDHDGLNGSGDFCVPRPAITNVESHEAAGPILFLYRSIIADTGGPGRQRGGATMGLAITPHDTDSLHGMIVGHGVEVPNSVGLFGGLEGSCNRNAKLHGDGKSPVGRIFGIEDLDHWPGRTVSFGAKPGFFDIGHGDVIAYSFQGGGGFGDPLDREPQRVAADVGNGYVSTDGAHNNYGVVLIDGSIDASATEARRNQLRADRVVGAEHTDDVTVPRDAQWLTPDVFQTDSGVYTRAGAYLGAPNSWVEGTIRRVVSAQEHGPYIALHENLELREYLCPLSGRLLWSAVSRIGAPDLIPVELR</sequence>
<dbReference type="InterPro" id="IPR045079">
    <property type="entry name" value="Oxoprolinase-like"/>
</dbReference>
<dbReference type="AlphaFoldDB" id="A0A556C4Q5"/>
<dbReference type="PANTHER" id="PTHR11365:SF23">
    <property type="entry name" value="HYPOTHETICAL 5-OXOPROLINASE (EUROFUNG)-RELATED"/>
    <property type="match status" value="1"/>
</dbReference>
<evidence type="ECO:0000313" key="3">
    <source>
        <dbReference type="Proteomes" id="UP000316406"/>
    </source>
</evidence>
<dbReference type="Pfam" id="PF02538">
    <property type="entry name" value="Hydantoinase_B"/>
    <property type="match status" value="1"/>
</dbReference>
<dbReference type="RefSeq" id="WP_143924356.1">
    <property type="nucleotide sequence ID" value="NZ_VLTK01000017.1"/>
</dbReference>
<dbReference type="PANTHER" id="PTHR11365">
    <property type="entry name" value="5-OXOPROLINASE RELATED"/>
    <property type="match status" value="1"/>
</dbReference>
<reference evidence="2 3" key="1">
    <citation type="submission" date="2019-07" db="EMBL/GenBank/DDBJ databases">
        <title>Draft genome sequence of Brevibacterium aurantiacum XU54 isolated from Xinjiang China.</title>
        <authorList>
            <person name="Xu X."/>
        </authorList>
    </citation>
    <scope>NUCLEOTIDE SEQUENCE [LARGE SCALE GENOMIC DNA]</scope>
    <source>
        <strain evidence="2 3">XU54</strain>
    </source>
</reference>
<keyword evidence="3" id="KW-1185">Reference proteome</keyword>
<dbReference type="GO" id="GO:0005829">
    <property type="term" value="C:cytosol"/>
    <property type="evidence" value="ECO:0007669"/>
    <property type="project" value="TreeGrafter"/>
</dbReference>
<dbReference type="OrthoDB" id="102473at2"/>
<evidence type="ECO:0000259" key="1">
    <source>
        <dbReference type="Pfam" id="PF02538"/>
    </source>
</evidence>
<evidence type="ECO:0000313" key="2">
    <source>
        <dbReference type="EMBL" id="TSI12453.1"/>
    </source>
</evidence>
<protein>
    <submittedName>
        <fullName evidence="2">Hydantoinase B/oxoprolinase family protein</fullName>
    </submittedName>
</protein>
<organism evidence="2 3">
    <name type="scientific">Brevibacterium aurantiacum</name>
    <dbReference type="NCBI Taxonomy" id="273384"/>
    <lineage>
        <taxon>Bacteria</taxon>
        <taxon>Bacillati</taxon>
        <taxon>Actinomycetota</taxon>
        <taxon>Actinomycetes</taxon>
        <taxon>Micrococcales</taxon>
        <taxon>Brevibacteriaceae</taxon>
        <taxon>Brevibacterium</taxon>
    </lineage>
</organism>